<evidence type="ECO:0000256" key="5">
    <source>
        <dbReference type="ARBA" id="ARBA00048539"/>
    </source>
</evidence>
<dbReference type="GO" id="GO:0032267">
    <property type="term" value="F:tRNA(Ile)-lysidine synthase activity"/>
    <property type="evidence" value="ECO:0007669"/>
    <property type="project" value="UniProtKB-EC"/>
</dbReference>
<proteinExistence type="inferred from homology"/>
<keyword evidence="3 6" id="KW-0547">Nucleotide-binding</keyword>
<accession>A0A1R3XJE7</accession>
<dbReference type="HAMAP" id="MF_01161">
    <property type="entry name" value="tRNA_Ile_lys_synt"/>
    <property type="match status" value="1"/>
</dbReference>
<dbReference type="CDD" id="cd01992">
    <property type="entry name" value="TilS_N"/>
    <property type="match status" value="1"/>
</dbReference>
<dbReference type="InterPro" id="IPR012094">
    <property type="entry name" value="tRNA_Ile_lys_synt"/>
</dbReference>
<dbReference type="Pfam" id="PF01171">
    <property type="entry name" value="ATP_bind_3"/>
    <property type="match status" value="1"/>
</dbReference>
<protein>
    <recommendedName>
        <fullName evidence="6">tRNA(Ile)-lysidine synthase</fullName>
        <ecNumber evidence="6">6.3.4.19</ecNumber>
    </recommendedName>
    <alternativeName>
        <fullName evidence="6">tRNA(Ile)-2-lysyl-cytidine synthase</fullName>
    </alternativeName>
    <alternativeName>
        <fullName evidence="6">tRNA(Ile)-lysidine synthetase</fullName>
    </alternativeName>
</protein>
<dbReference type="InterPro" id="IPR011063">
    <property type="entry name" value="TilS/TtcA_N"/>
</dbReference>
<comment type="function">
    <text evidence="6">Ligates lysine onto the cytidine present at position 34 of the AUA codon-specific tRNA(Ile) that contains the anticodon CAU, in an ATP-dependent manner. Cytidine is converted to lysidine, thus changing the amino acid specificity of the tRNA from methionine to isoleucine.</text>
</comment>
<dbReference type="STRING" id="287098.SAMN05421665_3412"/>
<dbReference type="InterPro" id="IPR014729">
    <property type="entry name" value="Rossmann-like_a/b/a_fold"/>
</dbReference>
<evidence type="ECO:0000256" key="6">
    <source>
        <dbReference type="HAMAP-Rule" id="MF_01161"/>
    </source>
</evidence>
<reference evidence="9" key="1">
    <citation type="submission" date="2017-01" db="EMBL/GenBank/DDBJ databases">
        <authorList>
            <person name="Varghese N."/>
            <person name="Submissions S."/>
        </authorList>
    </citation>
    <scope>NUCLEOTIDE SEQUENCE [LARGE SCALE GENOMIC DNA]</scope>
    <source>
        <strain evidence="9">DSM 29591</strain>
    </source>
</reference>
<keyword evidence="9" id="KW-1185">Reference proteome</keyword>
<organism evidence="8 9">
    <name type="scientific">Yoonia rosea</name>
    <dbReference type="NCBI Taxonomy" id="287098"/>
    <lineage>
        <taxon>Bacteria</taxon>
        <taxon>Pseudomonadati</taxon>
        <taxon>Pseudomonadota</taxon>
        <taxon>Alphaproteobacteria</taxon>
        <taxon>Rhodobacterales</taxon>
        <taxon>Paracoccaceae</taxon>
        <taxon>Yoonia</taxon>
    </lineage>
</organism>
<evidence type="ECO:0000256" key="1">
    <source>
        <dbReference type="ARBA" id="ARBA00022598"/>
    </source>
</evidence>
<feature type="domain" description="tRNA(Ile)-lysidine/2-thiocytidine synthase N-terminal" evidence="7">
    <location>
        <begin position="29"/>
        <end position="203"/>
    </location>
</feature>
<evidence type="ECO:0000313" key="9">
    <source>
        <dbReference type="Proteomes" id="UP000186997"/>
    </source>
</evidence>
<dbReference type="SUPFAM" id="SSF52402">
    <property type="entry name" value="Adenine nucleotide alpha hydrolases-like"/>
    <property type="match status" value="1"/>
</dbReference>
<evidence type="ECO:0000256" key="3">
    <source>
        <dbReference type="ARBA" id="ARBA00022741"/>
    </source>
</evidence>
<gene>
    <name evidence="6" type="primary">tilS</name>
    <name evidence="8" type="ORF">SAMN05421665_3412</name>
</gene>
<evidence type="ECO:0000313" key="8">
    <source>
        <dbReference type="EMBL" id="SIT91574.1"/>
    </source>
</evidence>
<sequence>MPVSRSSDSVEGRFQAAIAASCHSDQPVGLAVSGGGDSIALMQLAARFRPADRLRAISIDHGLRPEAKDEIALVAAQAMALGIDHAVVNWTWDGKGNLQAAAREGRWAAVRDWAVMHNLRTVWFGHTEDDQVETLLMRLARGSGIDGLTAMYPLTRRDGLQVFRPLLGLSRADLRAWLTQQKITWAEDPSNEDPRFDRVRARQMFAQLETLGMTRKRLLQTVDHMQAAHLSLQEAALGFAKLHVRQDTGDLILGPAALDLAKADAPRRVMAAAFAWVASRSYRPRFEQLLETVAQARKGATVTLGGCIMTPDKGGAVRLTREAAATSAAVRLQHDADLPLGVFWDQRWFLEGPVDDNLSFKALGSGIKDCPDWRAAGLPRTSLMASPAIWQGERLVAAPVAGLSNGWSARIVADYHTSAFAIED</sequence>
<evidence type="ECO:0000256" key="2">
    <source>
        <dbReference type="ARBA" id="ARBA00022694"/>
    </source>
</evidence>
<dbReference type="EMBL" id="FTPR01000004">
    <property type="protein sequence ID" value="SIT91574.1"/>
    <property type="molecule type" value="Genomic_DNA"/>
</dbReference>
<keyword evidence="1 6" id="KW-0436">Ligase</keyword>
<dbReference type="Proteomes" id="UP000186997">
    <property type="component" value="Unassembled WGS sequence"/>
</dbReference>
<keyword evidence="2 6" id="KW-0819">tRNA processing</keyword>
<dbReference type="GO" id="GO:0005737">
    <property type="term" value="C:cytoplasm"/>
    <property type="evidence" value="ECO:0007669"/>
    <property type="project" value="UniProtKB-SubCell"/>
</dbReference>
<dbReference type="OrthoDB" id="9807403at2"/>
<dbReference type="GO" id="GO:0005524">
    <property type="term" value="F:ATP binding"/>
    <property type="evidence" value="ECO:0007669"/>
    <property type="project" value="UniProtKB-UniRule"/>
</dbReference>
<comment type="similarity">
    <text evidence="6">Belongs to the tRNA(Ile)-lysidine synthase family.</text>
</comment>
<feature type="binding site" evidence="6">
    <location>
        <begin position="33"/>
        <end position="38"/>
    </location>
    <ligand>
        <name>ATP</name>
        <dbReference type="ChEBI" id="CHEBI:30616"/>
    </ligand>
</feature>
<evidence type="ECO:0000256" key="4">
    <source>
        <dbReference type="ARBA" id="ARBA00022840"/>
    </source>
</evidence>
<dbReference type="RefSeq" id="WP_076661045.1">
    <property type="nucleotide sequence ID" value="NZ_FTPR01000004.1"/>
</dbReference>
<dbReference type="Gene3D" id="3.40.50.620">
    <property type="entry name" value="HUPs"/>
    <property type="match status" value="1"/>
</dbReference>
<dbReference type="PANTHER" id="PTHR43033:SF5">
    <property type="entry name" value="TRNA(ILE)-LYSIDINE SYNTHETASE"/>
    <property type="match status" value="1"/>
</dbReference>
<keyword evidence="4 6" id="KW-0067">ATP-binding</keyword>
<dbReference type="AlphaFoldDB" id="A0A1R3XJE7"/>
<evidence type="ECO:0000259" key="7">
    <source>
        <dbReference type="Pfam" id="PF01171"/>
    </source>
</evidence>
<keyword evidence="6" id="KW-0963">Cytoplasm</keyword>
<dbReference type="InterPro" id="IPR012795">
    <property type="entry name" value="tRNA_Ile_lys_synt_N"/>
</dbReference>
<dbReference type="PANTHER" id="PTHR43033">
    <property type="entry name" value="TRNA(ILE)-LYSIDINE SYNTHASE-RELATED"/>
    <property type="match status" value="1"/>
</dbReference>
<dbReference type="NCBIfam" id="TIGR02432">
    <property type="entry name" value="lysidine_TilS_N"/>
    <property type="match status" value="1"/>
</dbReference>
<dbReference type="EC" id="6.3.4.19" evidence="6"/>
<name>A0A1R3XJE7_9RHOB</name>
<comment type="catalytic activity">
    <reaction evidence="5 6">
        <text>cytidine(34) in tRNA(Ile2) + L-lysine + ATP = lysidine(34) in tRNA(Ile2) + AMP + diphosphate + H(+)</text>
        <dbReference type="Rhea" id="RHEA:43744"/>
        <dbReference type="Rhea" id="RHEA-COMP:10625"/>
        <dbReference type="Rhea" id="RHEA-COMP:10670"/>
        <dbReference type="ChEBI" id="CHEBI:15378"/>
        <dbReference type="ChEBI" id="CHEBI:30616"/>
        <dbReference type="ChEBI" id="CHEBI:32551"/>
        <dbReference type="ChEBI" id="CHEBI:33019"/>
        <dbReference type="ChEBI" id="CHEBI:82748"/>
        <dbReference type="ChEBI" id="CHEBI:83665"/>
        <dbReference type="ChEBI" id="CHEBI:456215"/>
        <dbReference type="EC" id="6.3.4.19"/>
    </reaction>
</comment>
<comment type="domain">
    <text evidence="6">The N-terminal region contains the highly conserved SGGXDS motif, predicted to be a P-loop motif involved in ATP binding.</text>
</comment>
<dbReference type="GO" id="GO:0006400">
    <property type="term" value="P:tRNA modification"/>
    <property type="evidence" value="ECO:0007669"/>
    <property type="project" value="UniProtKB-UniRule"/>
</dbReference>
<comment type="subcellular location">
    <subcellularLocation>
        <location evidence="6">Cytoplasm</location>
    </subcellularLocation>
</comment>